<dbReference type="Pfam" id="PF05697">
    <property type="entry name" value="Trigger_N"/>
    <property type="match status" value="1"/>
</dbReference>
<feature type="domain" description="Trigger factor C-terminal" evidence="14">
    <location>
        <begin position="264"/>
        <end position="429"/>
    </location>
</feature>
<dbReference type="GO" id="GO:0043335">
    <property type="term" value="P:protein unfolding"/>
    <property type="evidence" value="ECO:0007669"/>
    <property type="project" value="TreeGrafter"/>
</dbReference>
<keyword evidence="5 11" id="KW-0132">Cell division</keyword>
<dbReference type="EMBL" id="BGZN01000021">
    <property type="protein sequence ID" value="GBR73839.1"/>
    <property type="molecule type" value="Genomic_DNA"/>
</dbReference>
<gene>
    <name evidence="11 15" type="primary">tig</name>
    <name evidence="15" type="ORF">NO1_1121</name>
</gene>
<evidence type="ECO:0000256" key="6">
    <source>
        <dbReference type="ARBA" id="ARBA00023110"/>
    </source>
</evidence>
<feature type="domain" description="Trigger factor ribosome-binding bacterial" evidence="13">
    <location>
        <begin position="1"/>
        <end position="146"/>
    </location>
</feature>
<dbReference type="InterPro" id="IPR008881">
    <property type="entry name" value="Trigger_fac_ribosome-bd_bac"/>
</dbReference>
<accession>A0A388TBU2</accession>
<evidence type="ECO:0000256" key="4">
    <source>
        <dbReference type="ARBA" id="ARBA00016902"/>
    </source>
</evidence>
<name>A0A388TBU2_TERA1</name>
<keyword evidence="11" id="KW-0963">Cytoplasm</keyword>
<dbReference type="GO" id="GO:0015031">
    <property type="term" value="P:protein transport"/>
    <property type="evidence" value="ECO:0007669"/>
    <property type="project" value="UniProtKB-UniRule"/>
</dbReference>
<dbReference type="SUPFAM" id="SSF102735">
    <property type="entry name" value="Trigger factor ribosome-binding domain"/>
    <property type="match status" value="1"/>
</dbReference>
<organism evidence="15 16">
    <name type="scientific">Termititenax aidoneus</name>
    <dbReference type="NCBI Taxonomy" id="2218524"/>
    <lineage>
        <taxon>Bacteria</taxon>
        <taxon>Bacillati</taxon>
        <taxon>Candidatus Margulisiibacteriota</taxon>
        <taxon>Candidatus Termititenacia</taxon>
        <taxon>Candidatus Termititenacales</taxon>
        <taxon>Candidatus Termititenacaceae</taxon>
        <taxon>Candidatus Termititenax</taxon>
    </lineage>
</organism>
<evidence type="ECO:0000256" key="7">
    <source>
        <dbReference type="ARBA" id="ARBA00023186"/>
    </source>
</evidence>
<dbReference type="Gene3D" id="1.10.3120.10">
    <property type="entry name" value="Trigger factor, C-terminal domain"/>
    <property type="match status" value="1"/>
</dbReference>
<dbReference type="Pfam" id="PF00254">
    <property type="entry name" value="FKBP_C"/>
    <property type="match status" value="1"/>
</dbReference>
<dbReference type="GO" id="GO:0051301">
    <property type="term" value="P:cell division"/>
    <property type="evidence" value="ECO:0007669"/>
    <property type="project" value="UniProtKB-KW"/>
</dbReference>
<evidence type="ECO:0000256" key="3">
    <source>
        <dbReference type="ARBA" id="ARBA00013194"/>
    </source>
</evidence>
<dbReference type="HAMAP" id="MF_00303">
    <property type="entry name" value="Trigger_factor_Tig"/>
    <property type="match status" value="1"/>
</dbReference>
<dbReference type="SUPFAM" id="SSF109998">
    <property type="entry name" value="Triger factor/SurA peptide-binding domain-like"/>
    <property type="match status" value="1"/>
</dbReference>
<dbReference type="GO" id="GO:0044183">
    <property type="term" value="F:protein folding chaperone"/>
    <property type="evidence" value="ECO:0007669"/>
    <property type="project" value="TreeGrafter"/>
</dbReference>
<comment type="caution">
    <text evidence="15">The sequence shown here is derived from an EMBL/GenBank/DDBJ whole genome shotgun (WGS) entry which is preliminary data.</text>
</comment>
<keyword evidence="7 11" id="KW-0143">Chaperone</keyword>
<dbReference type="Pfam" id="PF05698">
    <property type="entry name" value="Trigger_C"/>
    <property type="match status" value="1"/>
</dbReference>
<dbReference type="Gene3D" id="3.10.50.40">
    <property type="match status" value="1"/>
</dbReference>
<evidence type="ECO:0000259" key="14">
    <source>
        <dbReference type="Pfam" id="PF05698"/>
    </source>
</evidence>
<evidence type="ECO:0000256" key="2">
    <source>
        <dbReference type="ARBA" id="ARBA00005464"/>
    </source>
</evidence>
<dbReference type="GO" id="GO:0051083">
    <property type="term" value="P:'de novo' cotranslational protein folding"/>
    <property type="evidence" value="ECO:0007669"/>
    <property type="project" value="TreeGrafter"/>
</dbReference>
<comment type="subcellular location">
    <subcellularLocation>
        <location evidence="11">Cytoplasm</location>
    </subcellularLocation>
    <text evidence="11">About half TF is bound to the ribosome near the polypeptide exit tunnel while the other half is free in the cytoplasm.</text>
</comment>
<evidence type="ECO:0000256" key="10">
    <source>
        <dbReference type="ARBA" id="ARBA00029986"/>
    </source>
</evidence>
<feature type="domain" description="PPIase FKBP-type" evidence="12">
    <location>
        <begin position="158"/>
        <end position="242"/>
    </location>
</feature>
<protein>
    <recommendedName>
        <fullName evidence="4 11">Trigger factor</fullName>
        <shortName evidence="11">TF</shortName>
        <ecNumber evidence="3 11">5.2.1.8</ecNumber>
    </recommendedName>
    <alternativeName>
        <fullName evidence="10 11">PPIase</fullName>
    </alternativeName>
</protein>
<comment type="function">
    <text evidence="11">Involved in protein export. Acts as a chaperone by maintaining the newly synthesized protein in an open conformation. Functions as a peptidyl-prolyl cis-trans isomerase.</text>
</comment>
<evidence type="ECO:0000256" key="11">
    <source>
        <dbReference type="HAMAP-Rule" id="MF_00303"/>
    </source>
</evidence>
<dbReference type="EC" id="5.2.1.8" evidence="3 11"/>
<sequence length="436" mass="49762">MKILKNKRNNFTVTLEIETDYAAVEKATGPAFQELARDAKVPGFRPGKVPRHIFEKHYGTALLLERASTIVMNDCYRQAIDTEKLQPVDYPRDVEVKTLDKEKGFVFALAIDVKPEVKPEKYKGLKIQRPADQASAEEIEKELAQIREYHAEYKAVDRPAQNEDLVGYAVKAFTLDGQPIDALTKERTGTRLGTNFMSPDFDQAVIGMKVNETKKFKVKVNADYFVKEAAGQEIETETLLLEIKERVLPELNDEFIKKISAKQSLAEMRAEIKTNLEKQKKQTADSQAKNNLIEELLKANDFAVPEALVREKVDIMLRNLEADLRNRGLEFAKYLQMAGKTAETLRQDYRPAAEKRAKLDLLLEKIAEKEEIKPSDAEIDAELERILNGGRQEALKAEEIEKYKKTLPPAFRENITRYLTEDKTLDFLLNNAKINN</sequence>
<dbReference type="InterPro" id="IPR046357">
    <property type="entry name" value="PPIase_dom_sf"/>
</dbReference>
<dbReference type="PIRSF" id="PIRSF003095">
    <property type="entry name" value="Trigger_factor"/>
    <property type="match status" value="1"/>
</dbReference>
<comment type="similarity">
    <text evidence="2 11">Belongs to the FKBP-type PPIase family. Tig subfamily.</text>
</comment>
<dbReference type="InterPro" id="IPR036611">
    <property type="entry name" value="Trigger_fac_ribosome-bd_sf"/>
</dbReference>
<dbReference type="Gene3D" id="3.30.70.1050">
    <property type="entry name" value="Trigger factor ribosome-binding domain"/>
    <property type="match status" value="1"/>
</dbReference>
<dbReference type="PANTHER" id="PTHR30560:SF3">
    <property type="entry name" value="TRIGGER FACTOR-LIKE PROTEIN TIG, CHLOROPLASTIC"/>
    <property type="match status" value="1"/>
</dbReference>
<dbReference type="Proteomes" id="UP000269352">
    <property type="component" value="Unassembled WGS sequence"/>
</dbReference>
<keyword evidence="6 11" id="KW-0697">Rotamase</keyword>
<dbReference type="PANTHER" id="PTHR30560">
    <property type="entry name" value="TRIGGER FACTOR CHAPERONE AND PEPTIDYL-PROLYL CIS/TRANS ISOMERASE"/>
    <property type="match status" value="1"/>
</dbReference>
<dbReference type="InterPro" id="IPR005215">
    <property type="entry name" value="Trig_fac"/>
</dbReference>
<comment type="catalytic activity">
    <reaction evidence="1 11">
        <text>[protein]-peptidylproline (omega=180) = [protein]-peptidylproline (omega=0)</text>
        <dbReference type="Rhea" id="RHEA:16237"/>
        <dbReference type="Rhea" id="RHEA-COMP:10747"/>
        <dbReference type="Rhea" id="RHEA-COMP:10748"/>
        <dbReference type="ChEBI" id="CHEBI:83833"/>
        <dbReference type="ChEBI" id="CHEBI:83834"/>
        <dbReference type="EC" id="5.2.1.8"/>
    </reaction>
</comment>
<reference evidence="15 16" key="1">
    <citation type="journal article" date="2019" name="ISME J.">
        <title>Genome analyses of uncultured TG2/ZB3 bacteria in 'Margulisbacteria' specifically attached to ectosymbiotic spirochetes of protists in the termite gut.</title>
        <authorList>
            <person name="Utami Y.D."/>
            <person name="Kuwahara H."/>
            <person name="Igai K."/>
            <person name="Murakami T."/>
            <person name="Sugaya K."/>
            <person name="Morikawa T."/>
            <person name="Nagura Y."/>
            <person name="Yuki M."/>
            <person name="Deevong P."/>
            <person name="Inoue T."/>
            <person name="Kihara K."/>
            <person name="Lo N."/>
            <person name="Yamada A."/>
            <person name="Ohkuma M."/>
            <person name="Hongoh Y."/>
        </authorList>
    </citation>
    <scope>NUCLEOTIDE SEQUENCE [LARGE SCALE GENOMIC DNA]</scope>
    <source>
        <strain evidence="15">NkOx7-01</strain>
    </source>
</reference>
<keyword evidence="9 11" id="KW-0131">Cell cycle</keyword>
<dbReference type="GO" id="GO:0005737">
    <property type="term" value="C:cytoplasm"/>
    <property type="evidence" value="ECO:0007669"/>
    <property type="project" value="UniProtKB-SubCell"/>
</dbReference>
<dbReference type="NCBIfam" id="TIGR00115">
    <property type="entry name" value="tig"/>
    <property type="match status" value="1"/>
</dbReference>
<dbReference type="InterPro" id="IPR037041">
    <property type="entry name" value="Trigger_fac_C_sf"/>
</dbReference>
<dbReference type="AlphaFoldDB" id="A0A388TBU2"/>
<keyword evidence="8 11" id="KW-0413">Isomerase</keyword>
<dbReference type="GO" id="GO:0043022">
    <property type="term" value="F:ribosome binding"/>
    <property type="evidence" value="ECO:0007669"/>
    <property type="project" value="TreeGrafter"/>
</dbReference>
<dbReference type="InterPro" id="IPR001179">
    <property type="entry name" value="PPIase_FKBP_dom"/>
</dbReference>
<comment type="domain">
    <text evidence="11">Consists of 3 domains; the N-terminus binds the ribosome, the middle domain has PPIase activity, while the C-terminus has intrinsic chaperone activity on its own.</text>
</comment>
<evidence type="ECO:0000259" key="13">
    <source>
        <dbReference type="Pfam" id="PF05697"/>
    </source>
</evidence>
<evidence type="ECO:0000259" key="12">
    <source>
        <dbReference type="Pfam" id="PF00254"/>
    </source>
</evidence>
<evidence type="ECO:0000256" key="1">
    <source>
        <dbReference type="ARBA" id="ARBA00000971"/>
    </source>
</evidence>
<evidence type="ECO:0000313" key="15">
    <source>
        <dbReference type="EMBL" id="GBR73839.1"/>
    </source>
</evidence>
<dbReference type="InterPro" id="IPR027304">
    <property type="entry name" value="Trigger_fact/SurA_dom_sf"/>
</dbReference>
<evidence type="ECO:0000313" key="16">
    <source>
        <dbReference type="Proteomes" id="UP000269352"/>
    </source>
</evidence>
<evidence type="ECO:0000256" key="5">
    <source>
        <dbReference type="ARBA" id="ARBA00022618"/>
    </source>
</evidence>
<keyword evidence="16" id="KW-1185">Reference proteome</keyword>
<proteinExistence type="inferred from homology"/>
<dbReference type="InterPro" id="IPR008880">
    <property type="entry name" value="Trigger_fac_C"/>
</dbReference>
<evidence type="ECO:0000256" key="9">
    <source>
        <dbReference type="ARBA" id="ARBA00023306"/>
    </source>
</evidence>
<evidence type="ECO:0000256" key="8">
    <source>
        <dbReference type="ARBA" id="ARBA00023235"/>
    </source>
</evidence>
<dbReference type="GO" id="GO:0003755">
    <property type="term" value="F:peptidyl-prolyl cis-trans isomerase activity"/>
    <property type="evidence" value="ECO:0007669"/>
    <property type="project" value="UniProtKB-UniRule"/>
</dbReference>
<dbReference type="SUPFAM" id="SSF54534">
    <property type="entry name" value="FKBP-like"/>
    <property type="match status" value="1"/>
</dbReference>